<protein>
    <submittedName>
        <fullName evidence="2">Uncharacterized protein</fullName>
    </submittedName>
</protein>
<dbReference type="AlphaFoldDB" id="A0A8X6Q9E4"/>
<evidence type="ECO:0000313" key="3">
    <source>
        <dbReference type="Proteomes" id="UP000887013"/>
    </source>
</evidence>
<sequence length="89" mass="10253">MTSYSGCELYLKENKIETEVFYNLNRRFSPLTSALAARPISVRLVPSSFPVSVHKRSVQLVMLRRKFSPESSYGNTFRRSRDMAQSDSE</sequence>
<comment type="caution">
    <text evidence="2">The sequence shown here is derived from an EMBL/GenBank/DDBJ whole genome shotgun (WGS) entry which is preliminary data.</text>
</comment>
<feature type="region of interest" description="Disordered" evidence="1">
    <location>
        <begin position="70"/>
        <end position="89"/>
    </location>
</feature>
<organism evidence="2 3">
    <name type="scientific">Nephila pilipes</name>
    <name type="common">Giant wood spider</name>
    <name type="synonym">Nephila maculata</name>
    <dbReference type="NCBI Taxonomy" id="299642"/>
    <lineage>
        <taxon>Eukaryota</taxon>
        <taxon>Metazoa</taxon>
        <taxon>Ecdysozoa</taxon>
        <taxon>Arthropoda</taxon>
        <taxon>Chelicerata</taxon>
        <taxon>Arachnida</taxon>
        <taxon>Araneae</taxon>
        <taxon>Araneomorphae</taxon>
        <taxon>Entelegynae</taxon>
        <taxon>Araneoidea</taxon>
        <taxon>Nephilidae</taxon>
        <taxon>Nephila</taxon>
    </lineage>
</organism>
<gene>
    <name evidence="2" type="ORF">NPIL_606931</name>
</gene>
<reference evidence="2" key="1">
    <citation type="submission" date="2020-08" db="EMBL/GenBank/DDBJ databases">
        <title>Multicomponent nature underlies the extraordinary mechanical properties of spider dragline silk.</title>
        <authorList>
            <person name="Kono N."/>
            <person name="Nakamura H."/>
            <person name="Mori M."/>
            <person name="Yoshida Y."/>
            <person name="Ohtoshi R."/>
            <person name="Malay A.D."/>
            <person name="Moran D.A.P."/>
            <person name="Tomita M."/>
            <person name="Numata K."/>
            <person name="Arakawa K."/>
        </authorList>
    </citation>
    <scope>NUCLEOTIDE SEQUENCE</scope>
</reference>
<keyword evidence="3" id="KW-1185">Reference proteome</keyword>
<evidence type="ECO:0000256" key="1">
    <source>
        <dbReference type="SAM" id="MobiDB-lite"/>
    </source>
</evidence>
<evidence type="ECO:0000313" key="2">
    <source>
        <dbReference type="EMBL" id="GFU12617.1"/>
    </source>
</evidence>
<name>A0A8X6Q9E4_NEPPI</name>
<accession>A0A8X6Q9E4</accession>
<dbReference type="Proteomes" id="UP000887013">
    <property type="component" value="Unassembled WGS sequence"/>
</dbReference>
<feature type="compositionally biased region" description="Basic and acidic residues" evidence="1">
    <location>
        <begin position="79"/>
        <end position="89"/>
    </location>
</feature>
<dbReference type="EMBL" id="BMAW01125486">
    <property type="protein sequence ID" value="GFU12617.1"/>
    <property type="molecule type" value="Genomic_DNA"/>
</dbReference>
<proteinExistence type="predicted"/>